<keyword evidence="1" id="KW-0812">Transmembrane</keyword>
<keyword evidence="1" id="KW-0472">Membrane</keyword>
<name>A0A8S5LTX2_9CAUD</name>
<sequence>MVKRFYEKYIFLVCLILCMVSTMFSIARYYQTKVDSLEYQIQMYKDRWETRDKAATYYKQQLELERVKNGNKK</sequence>
<dbReference type="EMBL" id="BK014735">
    <property type="protein sequence ID" value="DAD73362.1"/>
    <property type="molecule type" value="Genomic_DNA"/>
</dbReference>
<evidence type="ECO:0000313" key="2">
    <source>
        <dbReference type="EMBL" id="DAD73362.1"/>
    </source>
</evidence>
<proteinExistence type="predicted"/>
<feature type="transmembrane region" description="Helical" evidence="1">
    <location>
        <begin position="9"/>
        <end position="30"/>
    </location>
</feature>
<accession>A0A8S5LTX2</accession>
<protein>
    <submittedName>
        <fullName evidence="2">CLLAC-motif containing domain protein</fullName>
    </submittedName>
</protein>
<reference evidence="2" key="1">
    <citation type="journal article" date="2021" name="Proc. Natl. Acad. Sci. U.S.A.">
        <title>A Catalog of Tens of Thousands of Viruses from Human Metagenomes Reveals Hidden Associations with Chronic Diseases.</title>
        <authorList>
            <person name="Tisza M.J."/>
            <person name="Buck C.B."/>
        </authorList>
    </citation>
    <scope>NUCLEOTIDE SEQUENCE</scope>
    <source>
        <strain evidence="2">CtKm44</strain>
    </source>
</reference>
<organism evidence="2">
    <name type="scientific">Siphoviridae sp. ctKm44</name>
    <dbReference type="NCBI Taxonomy" id="2826245"/>
    <lineage>
        <taxon>Viruses</taxon>
        <taxon>Duplodnaviria</taxon>
        <taxon>Heunggongvirae</taxon>
        <taxon>Uroviricota</taxon>
        <taxon>Caudoviricetes</taxon>
    </lineage>
</organism>
<evidence type="ECO:0000256" key="1">
    <source>
        <dbReference type="SAM" id="Phobius"/>
    </source>
</evidence>
<keyword evidence="1" id="KW-1133">Transmembrane helix</keyword>